<organism evidence="1 2">
    <name type="scientific">Conoideocrella luteorostrata</name>
    <dbReference type="NCBI Taxonomy" id="1105319"/>
    <lineage>
        <taxon>Eukaryota</taxon>
        <taxon>Fungi</taxon>
        <taxon>Dikarya</taxon>
        <taxon>Ascomycota</taxon>
        <taxon>Pezizomycotina</taxon>
        <taxon>Sordariomycetes</taxon>
        <taxon>Hypocreomycetidae</taxon>
        <taxon>Hypocreales</taxon>
        <taxon>Clavicipitaceae</taxon>
        <taxon>Conoideocrella</taxon>
    </lineage>
</organism>
<sequence length="298" mass="35499">MDQDKTYYLTDDGNVILLFDTRKARFILKNNDSGEIHMEALMIRLPRFNLLWDPRADKQDRHSFSQVVRYDELNNIFFWESQDNRDFSTFRQYVVQGHYSVPAPEYTGFNHGDFYDYENYFVPGEEKRDWPTVQKYLESSRDDARFVLLGTYKTMYPEREYDAPGTPVVVDLSDRPWFSYENIWNTHLSMLRLANIFQLEGLAELATYNIQKTLLNMTPYHERLKELIRVLEDYYNLEPQEDSTAHANMRKTLAYYMACYDEHIRHNNDIEAVNRFHVMLNTQGDFAGEYSGAVKNIR</sequence>
<keyword evidence="2" id="KW-1185">Reference proteome</keyword>
<comment type="caution">
    <text evidence="1">The sequence shown here is derived from an EMBL/GenBank/DDBJ whole genome shotgun (WGS) entry which is preliminary data.</text>
</comment>
<protein>
    <submittedName>
        <fullName evidence="1">Uncharacterized protein</fullName>
    </submittedName>
</protein>
<dbReference type="Proteomes" id="UP001251528">
    <property type="component" value="Unassembled WGS sequence"/>
</dbReference>
<gene>
    <name evidence="1" type="ORF">QQS21_010088</name>
</gene>
<evidence type="ECO:0000313" key="2">
    <source>
        <dbReference type="Proteomes" id="UP001251528"/>
    </source>
</evidence>
<dbReference type="AlphaFoldDB" id="A0AAJ0CK84"/>
<accession>A0AAJ0CK84</accession>
<proteinExistence type="predicted"/>
<reference evidence="1" key="1">
    <citation type="submission" date="2023-06" db="EMBL/GenBank/DDBJ databases">
        <title>Conoideocrella luteorostrata (Hypocreales: Clavicipitaceae), a potential biocontrol fungus for elongate hemlock scale in United States Christmas tree production areas.</title>
        <authorList>
            <person name="Barrett H."/>
            <person name="Lovett B."/>
            <person name="Macias A.M."/>
            <person name="Stajich J.E."/>
            <person name="Kasson M.T."/>
        </authorList>
    </citation>
    <scope>NUCLEOTIDE SEQUENCE</scope>
    <source>
        <strain evidence="1">ARSEF 14590</strain>
    </source>
</reference>
<evidence type="ECO:0000313" key="1">
    <source>
        <dbReference type="EMBL" id="KAK2592236.1"/>
    </source>
</evidence>
<name>A0AAJ0CK84_9HYPO</name>
<dbReference type="EMBL" id="JASWJB010000279">
    <property type="protein sequence ID" value="KAK2592236.1"/>
    <property type="molecule type" value="Genomic_DNA"/>
</dbReference>